<evidence type="ECO:0000313" key="4">
    <source>
        <dbReference type="Proteomes" id="UP000475862"/>
    </source>
</evidence>
<feature type="region of interest" description="Disordered" evidence="1">
    <location>
        <begin position="404"/>
        <end position="428"/>
    </location>
</feature>
<dbReference type="Proteomes" id="UP000475862">
    <property type="component" value="Unassembled WGS sequence"/>
</dbReference>
<keyword evidence="2" id="KW-0812">Transmembrane</keyword>
<feature type="compositionally biased region" description="Pro residues" evidence="1">
    <location>
        <begin position="409"/>
        <end position="418"/>
    </location>
</feature>
<sequence length="590" mass="65772">MDFKDLLGKAEVNNDNDDDDGTQLAPECDAWASRQTPIKPHPGRADRDSPGTNAEHTTRHHSRKYNTNKKKKILTRQVATRREDNTYEKNKITKKRTMNLSTALNVAVAAIMVMCLTWPTMAQVHNMNRYGKQQLAQKQYRYGNPTWASGVNRAGGWPSSSYGNMMRHYPMSMARYGAIMGGGRQTLSPDDYYDSEVRSVAYDPSPRRYDRLDYAVVRYPTFGVGYGGYGGGYGYYPVTIDDDLLYDDDDDDRDRDRGDDDDSDDMLFGDRTGQMAAATINRYEPPATARYPMTDKIHNFRKVFMSNLVSPSNAFKSPKERQLYDFWESLINGDLDDMQQTDETIGQQLLDQDRQQHQSPLDYGSSTSLLYQHLPPIFLKLQQQQQQKQKLQNQQHLLKQHFKSVDEQTPPPPPPPPASSYSAQSSPLQTVQRGNFYKQWANGSPLIKRSSVGGLKPAISPLLSSSSSSALDNDDVRQLQELKSNHGATNTTAAATTMTTSTTTTTTTVAGTSTTAAPSLPMADGGQREVVLPRPAGEKTDLESLLEVIAEGGLSRNYGENGNLPKDAKVNKKRSFVSDESSLAAQLEKI</sequence>
<organism evidence="3 4">
    <name type="scientific">Aphis glycines</name>
    <name type="common">Soybean aphid</name>
    <dbReference type="NCBI Taxonomy" id="307491"/>
    <lineage>
        <taxon>Eukaryota</taxon>
        <taxon>Metazoa</taxon>
        <taxon>Ecdysozoa</taxon>
        <taxon>Arthropoda</taxon>
        <taxon>Hexapoda</taxon>
        <taxon>Insecta</taxon>
        <taxon>Pterygota</taxon>
        <taxon>Neoptera</taxon>
        <taxon>Paraneoptera</taxon>
        <taxon>Hemiptera</taxon>
        <taxon>Sternorrhyncha</taxon>
        <taxon>Aphidomorpha</taxon>
        <taxon>Aphidoidea</taxon>
        <taxon>Aphididae</taxon>
        <taxon>Aphidini</taxon>
        <taxon>Aphis</taxon>
        <taxon>Aphis</taxon>
    </lineage>
</organism>
<dbReference type="AlphaFoldDB" id="A0A6G0T4V8"/>
<proteinExistence type="predicted"/>
<keyword evidence="4" id="KW-1185">Reference proteome</keyword>
<dbReference type="OrthoDB" id="6622020at2759"/>
<evidence type="ECO:0000256" key="2">
    <source>
        <dbReference type="SAM" id="Phobius"/>
    </source>
</evidence>
<dbReference type="EMBL" id="VYZN01000057">
    <property type="protein sequence ID" value="KAE9525903.1"/>
    <property type="molecule type" value="Genomic_DNA"/>
</dbReference>
<name>A0A6G0T4V8_APHGL</name>
<protein>
    <submittedName>
        <fullName evidence="3">Uncharacterized protein</fullName>
    </submittedName>
</protein>
<feature type="compositionally biased region" description="Acidic residues" evidence="1">
    <location>
        <begin position="247"/>
        <end position="267"/>
    </location>
</feature>
<feature type="region of interest" description="Disordered" evidence="1">
    <location>
        <begin position="247"/>
        <end position="270"/>
    </location>
</feature>
<feature type="transmembrane region" description="Helical" evidence="2">
    <location>
        <begin position="98"/>
        <end position="119"/>
    </location>
</feature>
<evidence type="ECO:0000256" key="1">
    <source>
        <dbReference type="SAM" id="MobiDB-lite"/>
    </source>
</evidence>
<gene>
    <name evidence="3" type="ORF">AGLY_013952</name>
</gene>
<feature type="region of interest" description="Disordered" evidence="1">
    <location>
        <begin position="499"/>
        <end position="525"/>
    </location>
</feature>
<comment type="caution">
    <text evidence="3">The sequence shown here is derived from an EMBL/GenBank/DDBJ whole genome shotgun (WGS) entry which is preliminary data.</text>
</comment>
<evidence type="ECO:0000313" key="3">
    <source>
        <dbReference type="EMBL" id="KAE9525903.1"/>
    </source>
</evidence>
<feature type="compositionally biased region" description="Basic residues" evidence="1">
    <location>
        <begin position="58"/>
        <end position="71"/>
    </location>
</feature>
<feature type="compositionally biased region" description="Low complexity" evidence="1">
    <location>
        <begin position="499"/>
        <end position="517"/>
    </location>
</feature>
<feature type="region of interest" description="Disordered" evidence="1">
    <location>
        <begin position="1"/>
        <end position="71"/>
    </location>
</feature>
<keyword evidence="2" id="KW-1133">Transmembrane helix</keyword>
<reference evidence="3 4" key="1">
    <citation type="submission" date="2019-08" db="EMBL/GenBank/DDBJ databases">
        <title>The genome of the soybean aphid Biotype 1, its phylome, world population structure and adaptation to the North American continent.</title>
        <authorList>
            <person name="Giordano R."/>
            <person name="Donthu R.K."/>
            <person name="Hernandez A.G."/>
            <person name="Wright C.L."/>
            <person name="Zimin A.V."/>
        </authorList>
    </citation>
    <scope>NUCLEOTIDE SEQUENCE [LARGE SCALE GENOMIC DNA]</scope>
    <source>
        <tissue evidence="3">Whole aphids</tissue>
    </source>
</reference>
<accession>A0A6G0T4V8</accession>
<keyword evidence="2" id="KW-0472">Membrane</keyword>